<keyword evidence="4 5" id="KW-0012">Acyltransferase</keyword>
<dbReference type="InterPro" id="IPR007472">
    <property type="entry name" value="N-end_Aminoacyl_Trfase_C"/>
</dbReference>
<sequence>MQPISIGTPLGPGRSTCGYCGPQGKRSPAETSVQRASLIASQLSCAVYQKMIDRGWRRSGSYCYAPDLRRSCCPQYPIKLDALAFKASRSQRKLVNRWNRFVRHGEGSDATPNQPTHKGSQATTFCLTSSIHNSERSSFPANDEPRHDFQVTLERSSYTDEKYNLYIAYQTQIHHDDDNTAHSFRKFLVQSPLIPEPIPYSSPPPQHLPTHYGSYHQMYRLDGELVAVGVLDILPGCVSSVYFMYDAKWQKHSLGKLSALREATLAREIHEAGLSSMDSLYMGFYIHSCCKMRYKGEYSPSFLADPEDFAWYPLKSCTEILDKYRYGVFSHPEHSLEGQDDPGEVVEDDDAVELASGARSIYSIQGNTVSLIPATMSQGWGINYSRQAIVNCIRALGAELSKEMIFRM</sequence>
<dbReference type="STRING" id="930991.A0A0D0DD92"/>
<feature type="domain" description="N-end aminoacyl transferase N-terminal" evidence="6">
    <location>
        <begin position="15"/>
        <end position="93"/>
    </location>
</feature>
<accession>A0A0D0DD92</accession>
<dbReference type="HOGENOM" id="CLU_020349_2_1_1"/>
<keyword evidence="3 5" id="KW-0833">Ubl conjugation pathway</keyword>
<keyword evidence="2 5" id="KW-0808">Transferase</keyword>
<evidence type="ECO:0000256" key="5">
    <source>
        <dbReference type="PIRNR" id="PIRNR037207"/>
    </source>
</evidence>
<dbReference type="AlphaFoldDB" id="A0A0D0DD92"/>
<dbReference type="FunCoup" id="A0A0D0DD92">
    <property type="interactions" value="656"/>
</dbReference>
<evidence type="ECO:0000313" key="9">
    <source>
        <dbReference type="Proteomes" id="UP000054538"/>
    </source>
</evidence>
<evidence type="ECO:0000256" key="4">
    <source>
        <dbReference type="ARBA" id="ARBA00023315"/>
    </source>
</evidence>
<keyword evidence="9" id="KW-1185">Reference proteome</keyword>
<dbReference type="OrthoDB" id="74183at2759"/>
<name>A0A0D0DD92_9AGAM</name>
<evidence type="ECO:0000256" key="2">
    <source>
        <dbReference type="ARBA" id="ARBA00022679"/>
    </source>
</evidence>
<evidence type="ECO:0000256" key="1">
    <source>
        <dbReference type="ARBA" id="ARBA00009991"/>
    </source>
</evidence>
<dbReference type="EC" id="2.3.2.8" evidence="5"/>
<feature type="domain" description="N-end rule aminoacyl transferase C-terminal" evidence="7">
    <location>
        <begin position="161"/>
        <end position="303"/>
    </location>
</feature>
<dbReference type="GO" id="GO:0004057">
    <property type="term" value="F:arginyl-tRNA--protein transferase activity"/>
    <property type="evidence" value="ECO:0007669"/>
    <property type="project" value="UniProtKB-EC"/>
</dbReference>
<dbReference type="InParanoid" id="A0A0D0DD92"/>
<organism evidence="8 9">
    <name type="scientific">Paxillus rubicundulus Ve08.2h10</name>
    <dbReference type="NCBI Taxonomy" id="930991"/>
    <lineage>
        <taxon>Eukaryota</taxon>
        <taxon>Fungi</taxon>
        <taxon>Dikarya</taxon>
        <taxon>Basidiomycota</taxon>
        <taxon>Agaricomycotina</taxon>
        <taxon>Agaricomycetes</taxon>
        <taxon>Agaricomycetidae</taxon>
        <taxon>Boletales</taxon>
        <taxon>Paxilineae</taxon>
        <taxon>Paxillaceae</taxon>
        <taxon>Paxillus</taxon>
    </lineage>
</organism>
<dbReference type="EMBL" id="KN828181">
    <property type="protein sequence ID" value="KIK75335.1"/>
    <property type="molecule type" value="Genomic_DNA"/>
</dbReference>
<dbReference type="Proteomes" id="UP000054538">
    <property type="component" value="Unassembled WGS sequence"/>
</dbReference>
<comment type="function">
    <text evidence="5">Involved in the post-translational conjugation of arginine to the N-terminal aspartate or glutamate of a protein. This arginylation is required for degradation of the protein via the ubiquitin pathway.</text>
</comment>
<evidence type="ECO:0000313" key="8">
    <source>
        <dbReference type="EMBL" id="KIK75335.1"/>
    </source>
</evidence>
<dbReference type="PIRSF" id="PIRSF037207">
    <property type="entry name" value="ATE1_euk"/>
    <property type="match status" value="1"/>
</dbReference>
<evidence type="ECO:0000256" key="3">
    <source>
        <dbReference type="ARBA" id="ARBA00022786"/>
    </source>
</evidence>
<evidence type="ECO:0000259" key="6">
    <source>
        <dbReference type="Pfam" id="PF04376"/>
    </source>
</evidence>
<evidence type="ECO:0000259" key="7">
    <source>
        <dbReference type="Pfam" id="PF04377"/>
    </source>
</evidence>
<dbReference type="GO" id="GO:0005737">
    <property type="term" value="C:cytoplasm"/>
    <property type="evidence" value="ECO:0007669"/>
    <property type="project" value="TreeGrafter"/>
</dbReference>
<dbReference type="InterPro" id="IPR030700">
    <property type="entry name" value="N-end_Aminoacyl_Trfase"/>
</dbReference>
<dbReference type="InterPro" id="IPR007471">
    <property type="entry name" value="N-end_Aminoacyl_Trfase_N"/>
</dbReference>
<gene>
    <name evidence="8" type="ORF">PAXRUDRAFT_835710</name>
</gene>
<dbReference type="PANTHER" id="PTHR21367:SF1">
    <property type="entry name" value="ARGINYL-TRNA--PROTEIN TRANSFERASE 1"/>
    <property type="match status" value="1"/>
</dbReference>
<protein>
    <recommendedName>
        <fullName evidence="5">Arginyl-tRNA--protein transferase 1</fullName>
        <shortName evidence="5">Arginyltransferase 1</shortName>
        <shortName evidence="5">R-transferase 1</shortName>
        <ecNumber evidence="5">2.3.2.8</ecNumber>
    </recommendedName>
    <alternativeName>
        <fullName evidence="5">Arginine-tRNA--protein transferase 1</fullName>
    </alternativeName>
</protein>
<dbReference type="Pfam" id="PF04376">
    <property type="entry name" value="ATE_N"/>
    <property type="match status" value="1"/>
</dbReference>
<reference evidence="9" key="2">
    <citation type="submission" date="2015-01" db="EMBL/GenBank/DDBJ databases">
        <title>Evolutionary Origins and Diversification of the Mycorrhizal Mutualists.</title>
        <authorList>
            <consortium name="DOE Joint Genome Institute"/>
            <consortium name="Mycorrhizal Genomics Consortium"/>
            <person name="Kohler A."/>
            <person name="Kuo A."/>
            <person name="Nagy L.G."/>
            <person name="Floudas D."/>
            <person name="Copeland A."/>
            <person name="Barry K.W."/>
            <person name="Cichocki N."/>
            <person name="Veneault-Fourrey C."/>
            <person name="LaButti K."/>
            <person name="Lindquist E.A."/>
            <person name="Lipzen A."/>
            <person name="Lundell T."/>
            <person name="Morin E."/>
            <person name="Murat C."/>
            <person name="Riley R."/>
            <person name="Ohm R."/>
            <person name="Sun H."/>
            <person name="Tunlid A."/>
            <person name="Henrissat B."/>
            <person name="Grigoriev I.V."/>
            <person name="Hibbett D.S."/>
            <person name="Martin F."/>
        </authorList>
    </citation>
    <scope>NUCLEOTIDE SEQUENCE [LARGE SCALE GENOMIC DNA]</scope>
    <source>
        <strain evidence="9">Ve08.2h10</strain>
    </source>
</reference>
<proteinExistence type="inferred from homology"/>
<dbReference type="InterPro" id="IPR017137">
    <property type="entry name" value="Arg-tRNA-P_Trfase_1_euk"/>
</dbReference>
<dbReference type="Pfam" id="PF04377">
    <property type="entry name" value="ATE_C"/>
    <property type="match status" value="1"/>
</dbReference>
<comment type="similarity">
    <text evidence="1 5">Belongs to the R-transferase family.</text>
</comment>
<comment type="catalytic activity">
    <reaction evidence="5">
        <text>an N-terminal L-alpha-aminoacyl-[protein] + L-arginyl-tRNA(Arg) = an N-terminal L-arginyl-L-aminoacyl-[protein] + tRNA(Arg) + H(+)</text>
        <dbReference type="Rhea" id="RHEA:10208"/>
        <dbReference type="Rhea" id="RHEA-COMP:9658"/>
        <dbReference type="Rhea" id="RHEA-COMP:9673"/>
        <dbReference type="Rhea" id="RHEA-COMP:10636"/>
        <dbReference type="Rhea" id="RHEA-COMP:10638"/>
        <dbReference type="ChEBI" id="CHEBI:15378"/>
        <dbReference type="ChEBI" id="CHEBI:78442"/>
        <dbReference type="ChEBI" id="CHEBI:78513"/>
        <dbReference type="ChEBI" id="CHEBI:78597"/>
        <dbReference type="ChEBI" id="CHEBI:83562"/>
        <dbReference type="EC" id="2.3.2.8"/>
    </reaction>
</comment>
<dbReference type="PANTHER" id="PTHR21367">
    <property type="entry name" value="ARGININE-TRNA-PROTEIN TRANSFERASE 1"/>
    <property type="match status" value="1"/>
</dbReference>
<reference evidence="8 9" key="1">
    <citation type="submission" date="2014-04" db="EMBL/GenBank/DDBJ databases">
        <authorList>
            <consortium name="DOE Joint Genome Institute"/>
            <person name="Kuo A."/>
            <person name="Kohler A."/>
            <person name="Jargeat P."/>
            <person name="Nagy L.G."/>
            <person name="Floudas D."/>
            <person name="Copeland A."/>
            <person name="Barry K.W."/>
            <person name="Cichocki N."/>
            <person name="Veneault-Fourrey C."/>
            <person name="LaButti K."/>
            <person name="Lindquist E.A."/>
            <person name="Lipzen A."/>
            <person name="Lundell T."/>
            <person name="Morin E."/>
            <person name="Murat C."/>
            <person name="Sun H."/>
            <person name="Tunlid A."/>
            <person name="Henrissat B."/>
            <person name="Grigoriev I.V."/>
            <person name="Hibbett D.S."/>
            <person name="Martin F."/>
            <person name="Nordberg H.P."/>
            <person name="Cantor M.N."/>
            <person name="Hua S.X."/>
        </authorList>
    </citation>
    <scope>NUCLEOTIDE SEQUENCE [LARGE SCALE GENOMIC DNA]</scope>
    <source>
        <strain evidence="8 9">Ve08.2h10</strain>
    </source>
</reference>